<organism evidence="1 2">
    <name type="scientific">Gracilibacillus boraciitolerans JCM 21714</name>
    <dbReference type="NCBI Taxonomy" id="1298598"/>
    <lineage>
        <taxon>Bacteria</taxon>
        <taxon>Bacillati</taxon>
        <taxon>Bacillota</taxon>
        <taxon>Bacilli</taxon>
        <taxon>Bacillales</taxon>
        <taxon>Bacillaceae</taxon>
        <taxon>Gracilibacillus</taxon>
    </lineage>
</organism>
<sequence length="107" mass="12492">MFKSYPPMIDPEIFEGLMKKQQLAVNFGDLLNDDIFHNTEFLKKATNISDFMEGFQNSINILPSIKYLQNTNLLSDAFRQSTINAMNIGTNFKKDFFQNNQFKNFSY</sequence>
<dbReference type="AlphaFoldDB" id="W4VJL1"/>
<proteinExistence type="predicted"/>
<reference evidence="1 2" key="1">
    <citation type="journal article" date="2014" name="Genome Announc.">
        <title>Draft Genome Sequence of the Boron-Tolerant and Moderately Halotolerant Bacterium Gracilibacillus boraciitolerans JCM 21714T.</title>
        <authorList>
            <person name="Ahmed I."/>
            <person name="Oshima K."/>
            <person name="Suda W."/>
            <person name="Kitamura K."/>
            <person name="Iida T."/>
            <person name="Ohmori Y."/>
            <person name="Fujiwara T."/>
            <person name="Hattori M."/>
            <person name="Ohkuma M."/>
        </authorList>
    </citation>
    <scope>NUCLEOTIDE SEQUENCE [LARGE SCALE GENOMIC DNA]</scope>
    <source>
        <strain evidence="1 2">JCM 21714</strain>
    </source>
</reference>
<gene>
    <name evidence="1" type="ORF">JCM21714_1965</name>
</gene>
<keyword evidence="2" id="KW-1185">Reference proteome</keyword>
<evidence type="ECO:0000313" key="2">
    <source>
        <dbReference type="Proteomes" id="UP000019102"/>
    </source>
</evidence>
<evidence type="ECO:0000313" key="1">
    <source>
        <dbReference type="EMBL" id="GAE92939.1"/>
    </source>
</evidence>
<dbReference type="Proteomes" id="UP000019102">
    <property type="component" value="Unassembled WGS sequence"/>
</dbReference>
<name>W4VJL1_9BACI</name>
<accession>W4VJL1</accession>
<protein>
    <submittedName>
        <fullName evidence="1">Uncharacterized protein</fullName>
    </submittedName>
</protein>
<dbReference type="EMBL" id="BAVS01000008">
    <property type="protein sequence ID" value="GAE92939.1"/>
    <property type="molecule type" value="Genomic_DNA"/>
</dbReference>
<comment type="caution">
    <text evidence="1">The sequence shown here is derived from an EMBL/GenBank/DDBJ whole genome shotgun (WGS) entry which is preliminary data.</text>
</comment>